<dbReference type="InterPro" id="IPR029071">
    <property type="entry name" value="Ubiquitin-like_domsf"/>
</dbReference>
<dbReference type="InParanoid" id="A0A1X7T218"/>
<feature type="coiled-coil region" evidence="1">
    <location>
        <begin position="1"/>
        <end position="28"/>
    </location>
</feature>
<evidence type="ECO:0000256" key="1">
    <source>
        <dbReference type="SAM" id="Coils"/>
    </source>
</evidence>
<protein>
    <recommendedName>
        <fullName evidence="3">Ubiquitin-like domain-containing protein</fullName>
    </recommendedName>
</protein>
<keyword evidence="1" id="KW-0175">Coiled coil</keyword>
<accession>A0A1X7T218</accession>
<sequence>LTVLTSQFNEIKEENKKLSDKLSKMKVELLEYLRSLTSNTDSAANKVRRGMSFEIDDCKFHLEAMTRPDYQPLVDNKRIIEKLQERITLMNMELITEREHNEKIIKDIKDEVETQCGENRNKETSNENIEYDSLNDEMEYQMYLFTLYCNHPVTGEFMESILEVHKDELLPTVLDKAYELMKLAPHIPIERCRLVKYHYVDDLMEQSFDLDEFQHQTIGQIVGRASRYYPFGLFLETCEESEISDKYHDGANNIMISVVDVSTGKGPAKPMRVEEGWTVRELKQHIGEVYSLNSSCMRLVMKNYNDVTDISDVGCTLEEIFRKSTHEDRQVLTLIL</sequence>
<dbReference type="OrthoDB" id="289038at2759"/>
<evidence type="ECO:0000313" key="2">
    <source>
        <dbReference type="EnsemblMetazoa" id="Aqu2.1.08482_001"/>
    </source>
</evidence>
<proteinExistence type="predicted"/>
<organism evidence="2">
    <name type="scientific">Amphimedon queenslandica</name>
    <name type="common">Sponge</name>
    <dbReference type="NCBI Taxonomy" id="400682"/>
    <lineage>
        <taxon>Eukaryota</taxon>
        <taxon>Metazoa</taxon>
        <taxon>Porifera</taxon>
        <taxon>Demospongiae</taxon>
        <taxon>Heteroscleromorpha</taxon>
        <taxon>Haplosclerida</taxon>
        <taxon>Niphatidae</taxon>
        <taxon>Amphimedon</taxon>
    </lineage>
</organism>
<dbReference type="EnsemblMetazoa" id="Aqu2.1.08482_001">
    <property type="protein sequence ID" value="Aqu2.1.08482_001"/>
    <property type="gene ID" value="Aqu2.1.08482"/>
</dbReference>
<dbReference type="SUPFAM" id="SSF54236">
    <property type="entry name" value="Ubiquitin-like"/>
    <property type="match status" value="1"/>
</dbReference>
<evidence type="ECO:0008006" key="3">
    <source>
        <dbReference type="Google" id="ProtNLM"/>
    </source>
</evidence>
<dbReference type="AlphaFoldDB" id="A0A1X7T218"/>
<name>A0A1X7T218_AMPQE</name>
<reference evidence="2" key="1">
    <citation type="submission" date="2017-05" db="UniProtKB">
        <authorList>
            <consortium name="EnsemblMetazoa"/>
        </authorList>
    </citation>
    <scope>IDENTIFICATION</scope>
</reference>